<evidence type="ECO:0000256" key="2">
    <source>
        <dbReference type="SAM" id="MobiDB-lite"/>
    </source>
</evidence>
<evidence type="ECO:0000256" key="1">
    <source>
        <dbReference type="ARBA" id="ARBA00024339"/>
    </source>
</evidence>
<dbReference type="GO" id="GO:0005802">
    <property type="term" value="C:trans-Golgi network"/>
    <property type="evidence" value="ECO:0007669"/>
    <property type="project" value="TreeGrafter"/>
</dbReference>
<accession>A0A0J0XSC3</accession>
<dbReference type="GeneID" id="28983187"/>
<evidence type="ECO:0000313" key="3">
    <source>
        <dbReference type="EMBL" id="KLT43988.1"/>
    </source>
</evidence>
<dbReference type="InterPro" id="IPR039156">
    <property type="entry name" value="PHAF1/BROMI"/>
</dbReference>
<evidence type="ECO:0000313" key="4">
    <source>
        <dbReference type="Proteomes" id="UP000053611"/>
    </source>
</evidence>
<organism evidence="3 4">
    <name type="scientific">Cutaneotrichosporon oleaginosum</name>
    <dbReference type="NCBI Taxonomy" id="879819"/>
    <lineage>
        <taxon>Eukaryota</taxon>
        <taxon>Fungi</taxon>
        <taxon>Dikarya</taxon>
        <taxon>Basidiomycota</taxon>
        <taxon>Agaricomycotina</taxon>
        <taxon>Tremellomycetes</taxon>
        <taxon>Trichosporonales</taxon>
        <taxon>Trichosporonaceae</taxon>
        <taxon>Cutaneotrichosporon</taxon>
    </lineage>
</organism>
<dbReference type="InterPro" id="IPR005373">
    <property type="entry name" value="PHAF1"/>
</dbReference>
<feature type="region of interest" description="Disordered" evidence="2">
    <location>
        <begin position="335"/>
        <end position="376"/>
    </location>
</feature>
<dbReference type="PANTHER" id="PTHR13465:SF2">
    <property type="entry name" value="PHAGOSOME ASSEMBLY FACTOR 1"/>
    <property type="match status" value="1"/>
</dbReference>
<feature type="compositionally biased region" description="Polar residues" evidence="2">
    <location>
        <begin position="36"/>
        <end position="45"/>
    </location>
</feature>
<dbReference type="PANTHER" id="PTHR13465">
    <property type="entry name" value="UPF0183 PROTEIN"/>
    <property type="match status" value="1"/>
</dbReference>
<dbReference type="Proteomes" id="UP000053611">
    <property type="component" value="Unassembled WGS sequence"/>
</dbReference>
<dbReference type="GO" id="GO:0043001">
    <property type="term" value="P:Golgi to plasma membrane protein transport"/>
    <property type="evidence" value="ECO:0007669"/>
    <property type="project" value="TreeGrafter"/>
</dbReference>
<feature type="region of interest" description="Disordered" evidence="2">
    <location>
        <begin position="1"/>
        <end position="45"/>
    </location>
</feature>
<comment type="similarity">
    <text evidence="1">Belongs to the PHAF1 family.</text>
</comment>
<proteinExistence type="inferred from homology"/>
<dbReference type="EMBL" id="KQ087190">
    <property type="protein sequence ID" value="KLT43988.1"/>
    <property type="molecule type" value="Genomic_DNA"/>
</dbReference>
<dbReference type="RefSeq" id="XP_018280479.1">
    <property type="nucleotide sequence ID" value="XM_018422584.1"/>
</dbReference>
<protein>
    <submittedName>
        <fullName evidence="3">Uncharacterized protein</fullName>
    </submittedName>
</protein>
<name>A0A0J0XSC3_9TREE</name>
<dbReference type="OrthoDB" id="411211at2759"/>
<dbReference type="AlphaFoldDB" id="A0A0J0XSC3"/>
<gene>
    <name evidence="3" type="ORF">CC85DRAFT_284028</name>
</gene>
<dbReference type="Pfam" id="PF03676">
    <property type="entry name" value="PHAF1"/>
    <property type="match status" value="2"/>
</dbReference>
<sequence length="424" mass="45184">MATSARPLAVPAKPSKSSQHLHPSYGSPHLPPPTPSYHSNSSLGSHQEMDTLELSPGVGLGPFVLGDTLWHVLDLLRSRKTEVPKIDVSWDPDNAPRTSVTVHAGALALLFPSPAQRLSHIVVTDLGDVTLTYEGTVLSSPPRPLTRAGVAYALGPTFNDGTPRLAYPGLALESAGGERDDRVTTVNIMPRDGEQPVGEDGLRKCSIKPGRGATLTFTHDVTITLGETTAQDVLLDLGPPLRKYWREDERLDRVWGPSRRVPPGHDATSPSACFWNYLQYGLDLLVVDGVVTKLIAYSNIPGTPMFQQYARCPWEVETGSKPLDLTAPLSTFRSELGSSPLAAPVEGETQSARKGKKGKGGDRANNTSPASEPDAMVLDRSVEGGLEGVVGLSRSQLIGLDGLVLEVDEGSGGIASVQVFKATN</sequence>
<keyword evidence="4" id="KW-1185">Reference proteome</keyword>
<reference evidence="3 4" key="1">
    <citation type="submission" date="2015-03" db="EMBL/GenBank/DDBJ databases">
        <title>Genomics and transcriptomics of the oil-accumulating basidiomycete yeast T. oleaginosus allow insights into substrate utilization and the diverse evolutionary trajectories of mating systems in fungi.</title>
        <authorList>
            <consortium name="DOE Joint Genome Institute"/>
            <person name="Kourist R."/>
            <person name="Kracht O."/>
            <person name="Bracharz F."/>
            <person name="Lipzen A."/>
            <person name="Nolan M."/>
            <person name="Ohm R."/>
            <person name="Grigoriev I."/>
            <person name="Sun S."/>
            <person name="Heitman J."/>
            <person name="Bruck T."/>
            <person name="Nowrousian M."/>
        </authorList>
    </citation>
    <scope>NUCLEOTIDE SEQUENCE [LARGE SCALE GENOMIC DNA]</scope>
    <source>
        <strain evidence="3 4">IBC0246</strain>
    </source>
</reference>